<evidence type="ECO:0000313" key="3">
    <source>
        <dbReference type="EMBL" id="CAE7722436.1"/>
    </source>
</evidence>
<keyword evidence="4" id="KW-1185">Reference proteome</keyword>
<proteinExistence type="predicted"/>
<organism evidence="3 4">
    <name type="scientific">Symbiodinium necroappetens</name>
    <dbReference type="NCBI Taxonomy" id="1628268"/>
    <lineage>
        <taxon>Eukaryota</taxon>
        <taxon>Sar</taxon>
        <taxon>Alveolata</taxon>
        <taxon>Dinophyceae</taxon>
        <taxon>Suessiales</taxon>
        <taxon>Symbiodiniaceae</taxon>
        <taxon>Symbiodinium</taxon>
    </lineage>
</organism>
<reference evidence="3" key="1">
    <citation type="submission" date="2021-02" db="EMBL/GenBank/DDBJ databases">
        <authorList>
            <person name="Dougan E. K."/>
            <person name="Rhodes N."/>
            <person name="Thang M."/>
            <person name="Chan C."/>
        </authorList>
    </citation>
    <scope>NUCLEOTIDE SEQUENCE</scope>
</reference>
<feature type="compositionally biased region" description="Polar residues" evidence="1">
    <location>
        <begin position="231"/>
        <end position="240"/>
    </location>
</feature>
<dbReference type="Proteomes" id="UP000601435">
    <property type="component" value="Unassembled WGS sequence"/>
</dbReference>
<keyword evidence="2" id="KW-0732">Signal</keyword>
<dbReference type="OrthoDB" id="410655at2759"/>
<accession>A0A812X3R6</accession>
<feature type="chain" id="PRO_5032763856" evidence="2">
    <location>
        <begin position="16"/>
        <end position="273"/>
    </location>
</feature>
<dbReference type="EMBL" id="CAJNJA010036597">
    <property type="protein sequence ID" value="CAE7722436.1"/>
    <property type="molecule type" value="Genomic_DNA"/>
</dbReference>
<evidence type="ECO:0000313" key="4">
    <source>
        <dbReference type="Proteomes" id="UP000601435"/>
    </source>
</evidence>
<dbReference type="AlphaFoldDB" id="A0A812X3R6"/>
<feature type="region of interest" description="Disordered" evidence="1">
    <location>
        <begin position="213"/>
        <end position="240"/>
    </location>
</feature>
<protein>
    <submittedName>
        <fullName evidence="3">Uncharacterized protein</fullName>
    </submittedName>
</protein>
<evidence type="ECO:0000256" key="2">
    <source>
        <dbReference type="SAM" id="SignalP"/>
    </source>
</evidence>
<comment type="caution">
    <text evidence="3">The sequence shown here is derived from an EMBL/GenBank/DDBJ whole genome shotgun (WGS) entry which is preliminary data.</text>
</comment>
<evidence type="ECO:0000256" key="1">
    <source>
        <dbReference type="SAM" id="MobiDB-lite"/>
    </source>
</evidence>
<feature type="signal peptide" evidence="2">
    <location>
        <begin position="1"/>
        <end position="15"/>
    </location>
</feature>
<gene>
    <name evidence="3" type="ORF">SNEC2469_LOCUS20832</name>
</gene>
<name>A0A812X3R6_9DINO</name>
<sequence length="273" mass="29615">MVLLTLAAVTAGAAGAGVTWSRFKRPMKGLVESWISKAADGARCQVESVDFKLCGGQMHFEVLGVEIGNLAPYMSDWMLRIRSVNFAVSLTSLMRSGLDQLVIEELTLGGLEITIEKRRNCPDNVEEFLNKVQHNRAPGSYPNEGKLLIKKMQAQSMIVHLFLPMPDDEPCTLSLMGPSIHSTDLSESHGEADRMIQLLLKEIIGSASRVVSDPAKDSASSAGSHLGRARSTCSTAGASKGSTLHGIVQYSLDALCFFSADIYGFFQHRLPSK</sequence>